<dbReference type="NCBIfam" id="TIGR03026">
    <property type="entry name" value="NDP-sugDHase"/>
    <property type="match status" value="1"/>
</dbReference>
<keyword evidence="1" id="KW-0560">Oxidoreductase</keyword>
<dbReference type="SUPFAM" id="SSF48179">
    <property type="entry name" value="6-phosphogluconate dehydrogenase C-terminal domain-like"/>
    <property type="match status" value="1"/>
</dbReference>
<evidence type="ECO:0000256" key="2">
    <source>
        <dbReference type="ARBA" id="ARBA00023027"/>
    </source>
</evidence>
<dbReference type="InterPro" id="IPR036291">
    <property type="entry name" value="NAD(P)-bd_dom_sf"/>
</dbReference>
<proteinExistence type="inferred from homology"/>
<reference evidence="5 6" key="1">
    <citation type="journal article" date="2018" name="J. Microbiol.">
        <title>Salicibibacter kimchii gen. nov., sp. nov., a moderately halophilic and alkalitolerant bacterium in the family Bacillaceae, isolated from kimchi.</title>
        <authorList>
            <person name="Jang J.Y."/>
            <person name="Oh Y.J."/>
            <person name="Lim S.K."/>
            <person name="Park H.K."/>
            <person name="Lee C."/>
            <person name="Kim J.Y."/>
            <person name="Lee M.A."/>
            <person name="Choi H.J."/>
        </authorList>
    </citation>
    <scope>NUCLEOTIDE SEQUENCE [LARGE SCALE GENOMIC DNA]</scope>
    <source>
        <strain evidence="5 6">NKC1-1</strain>
    </source>
</reference>
<evidence type="ECO:0000256" key="3">
    <source>
        <dbReference type="PIRNR" id="PIRNR000124"/>
    </source>
</evidence>
<dbReference type="InterPro" id="IPR014026">
    <property type="entry name" value="UDP-Glc/GDP-Man_DH_dimer"/>
</dbReference>
<accession>A0A345BUE0</accession>
<dbReference type="Pfam" id="PF03721">
    <property type="entry name" value="UDPG_MGDP_dh_N"/>
    <property type="match status" value="1"/>
</dbReference>
<dbReference type="InterPro" id="IPR028359">
    <property type="entry name" value="UDP_ManNAc/GlcNAc_DH"/>
</dbReference>
<evidence type="ECO:0000313" key="6">
    <source>
        <dbReference type="Proteomes" id="UP000252100"/>
    </source>
</evidence>
<dbReference type="GO" id="GO:0016628">
    <property type="term" value="F:oxidoreductase activity, acting on the CH-CH group of donors, NAD or NADP as acceptor"/>
    <property type="evidence" value="ECO:0007669"/>
    <property type="project" value="InterPro"/>
</dbReference>
<dbReference type="InterPro" id="IPR036220">
    <property type="entry name" value="UDP-Glc/GDP-Man_DH_C_sf"/>
</dbReference>
<protein>
    <submittedName>
        <fullName evidence="5">Nucleotide sugar dehydrogenase</fullName>
    </submittedName>
</protein>
<dbReference type="Gene3D" id="3.40.50.720">
    <property type="entry name" value="NAD(P)-binding Rossmann-like Domain"/>
    <property type="match status" value="2"/>
</dbReference>
<dbReference type="GO" id="GO:0016616">
    <property type="term" value="F:oxidoreductase activity, acting on the CH-OH group of donors, NAD or NADP as acceptor"/>
    <property type="evidence" value="ECO:0007669"/>
    <property type="project" value="InterPro"/>
</dbReference>
<dbReference type="Pfam" id="PF00984">
    <property type="entry name" value="UDPG_MGDP_dh"/>
    <property type="match status" value="1"/>
</dbReference>
<keyword evidence="6" id="KW-1185">Reference proteome</keyword>
<evidence type="ECO:0000313" key="5">
    <source>
        <dbReference type="EMBL" id="AXF54571.1"/>
    </source>
</evidence>
<dbReference type="EMBL" id="CP031092">
    <property type="protein sequence ID" value="AXF54571.1"/>
    <property type="molecule type" value="Genomic_DNA"/>
</dbReference>
<sequence length="437" mass="48402">MQERSFELHHGNKKIGVIGLGYVGLPLALLVTQNDHHVTGIDTDANKIKQLQKGKSHIPDLSDTAITSALSSGSLTVTTNYDVAASLDTIIICVPTPLLNDGEPDLRFIRQVSEALVPRLQKHQLIILESSTYPGTTRDVILPILEKSGLIIGKDFHLGYSPERIDPGNQSIEVKDIPKVISGITDNCFHHLSLFYRSIFTQVTPASSVEVAELSKLLENSYRFINISFINEMAMLCDKLDINLWDAINAASTKPYGFTPFFPGPGIGGHCIPVDPLYLYWIGQKHGYHHRFLSLAENTNNHLPTYITQQVQSRIEKKRTIKASNILVCGIAYKKDSNDVRSSPALSIIRNFLQLGATVTYHDPYVPEVTIDEQTYHSLPLTTKQLEDADIVVLLTDHSTFPMEKIMNHAPLIYDTRNQTEGLQGNAEVVVLGGGNA</sequence>
<organism evidence="5 6">
    <name type="scientific">Salicibibacter kimchii</name>
    <dbReference type="NCBI Taxonomy" id="2099786"/>
    <lineage>
        <taxon>Bacteria</taxon>
        <taxon>Bacillati</taxon>
        <taxon>Bacillota</taxon>
        <taxon>Bacilli</taxon>
        <taxon>Bacillales</taxon>
        <taxon>Bacillaceae</taxon>
        <taxon>Salicibibacter</taxon>
    </lineage>
</organism>
<keyword evidence="2" id="KW-0520">NAD</keyword>
<dbReference type="Pfam" id="PF03720">
    <property type="entry name" value="UDPG_MGDP_dh_C"/>
    <property type="match status" value="1"/>
</dbReference>
<dbReference type="InterPro" id="IPR014027">
    <property type="entry name" value="UDP-Glc/GDP-Man_DH_C"/>
</dbReference>
<dbReference type="InterPro" id="IPR008927">
    <property type="entry name" value="6-PGluconate_DH-like_C_sf"/>
</dbReference>
<gene>
    <name evidence="5" type="ORF">DT065_00085</name>
</gene>
<name>A0A345BUE0_9BACI</name>
<dbReference type="SMART" id="SM00984">
    <property type="entry name" value="UDPG_MGDP_dh_C"/>
    <property type="match status" value="1"/>
</dbReference>
<dbReference type="PIRSF" id="PIRSF000124">
    <property type="entry name" value="UDPglc_GDPman_dh"/>
    <property type="match status" value="1"/>
</dbReference>
<dbReference type="SUPFAM" id="SSF51735">
    <property type="entry name" value="NAD(P)-binding Rossmann-fold domains"/>
    <property type="match status" value="1"/>
</dbReference>
<dbReference type="InterPro" id="IPR001732">
    <property type="entry name" value="UDP-Glc/GDP-Man_DH_N"/>
</dbReference>
<dbReference type="Proteomes" id="UP000252100">
    <property type="component" value="Chromosome"/>
</dbReference>
<dbReference type="PANTHER" id="PTHR43491">
    <property type="entry name" value="UDP-N-ACETYL-D-MANNOSAMINE DEHYDROGENASE"/>
    <property type="match status" value="1"/>
</dbReference>
<feature type="domain" description="UDP-glucose/GDP-mannose dehydrogenase C-terminal" evidence="4">
    <location>
        <begin position="327"/>
        <end position="422"/>
    </location>
</feature>
<dbReference type="OrthoDB" id="9803238at2"/>
<evidence type="ECO:0000259" key="4">
    <source>
        <dbReference type="SMART" id="SM00984"/>
    </source>
</evidence>
<dbReference type="PIRSF" id="PIRSF500136">
    <property type="entry name" value="UDP_ManNAc_DH"/>
    <property type="match status" value="1"/>
</dbReference>
<dbReference type="GO" id="GO:0000271">
    <property type="term" value="P:polysaccharide biosynthetic process"/>
    <property type="evidence" value="ECO:0007669"/>
    <property type="project" value="InterPro"/>
</dbReference>
<dbReference type="PANTHER" id="PTHR43491:SF1">
    <property type="entry name" value="UDP-N-ACETYL-D-MANNOSAMINE DEHYDROGENASE"/>
    <property type="match status" value="1"/>
</dbReference>
<evidence type="ECO:0000256" key="1">
    <source>
        <dbReference type="ARBA" id="ARBA00023002"/>
    </source>
</evidence>
<dbReference type="SUPFAM" id="SSF52413">
    <property type="entry name" value="UDP-glucose/GDP-mannose dehydrogenase C-terminal domain"/>
    <property type="match status" value="1"/>
</dbReference>
<dbReference type="KEGG" id="rue:DT065_00085"/>
<comment type="similarity">
    <text evidence="3">Belongs to the UDP-glucose/GDP-mannose dehydrogenase family.</text>
</comment>
<dbReference type="InterPro" id="IPR017476">
    <property type="entry name" value="UDP-Glc/GDP-Man"/>
</dbReference>
<dbReference type="AlphaFoldDB" id="A0A345BUE0"/>
<dbReference type="GO" id="GO:0051287">
    <property type="term" value="F:NAD binding"/>
    <property type="evidence" value="ECO:0007669"/>
    <property type="project" value="InterPro"/>
</dbReference>